<dbReference type="Proteomes" id="UP000824540">
    <property type="component" value="Unassembled WGS sequence"/>
</dbReference>
<evidence type="ECO:0000256" key="11">
    <source>
        <dbReference type="RuleBase" id="RU000682"/>
    </source>
</evidence>
<evidence type="ECO:0000256" key="5">
    <source>
        <dbReference type="ARBA" id="ARBA00023015"/>
    </source>
</evidence>
<keyword evidence="7 10" id="KW-0371">Homeobox</keyword>
<evidence type="ECO:0000256" key="2">
    <source>
        <dbReference type="ARBA" id="ARBA00004123"/>
    </source>
</evidence>
<keyword evidence="9 10" id="KW-0539">Nucleus</keyword>
<dbReference type="Pfam" id="PF00046">
    <property type="entry name" value="Homeodomain"/>
    <property type="match status" value="1"/>
</dbReference>
<dbReference type="OrthoDB" id="6159439at2759"/>
<dbReference type="EMBL" id="JAFBMS010000265">
    <property type="protein sequence ID" value="KAG9332012.1"/>
    <property type="molecule type" value="Genomic_DNA"/>
</dbReference>
<dbReference type="InterPro" id="IPR009057">
    <property type="entry name" value="Homeodomain-like_sf"/>
</dbReference>
<keyword evidence="16" id="KW-1185">Reference proteome</keyword>
<dbReference type="Gene3D" id="1.10.10.60">
    <property type="entry name" value="Homeodomain-like"/>
    <property type="match status" value="1"/>
</dbReference>
<dbReference type="GO" id="GO:0000981">
    <property type="term" value="F:DNA-binding transcription factor activity, RNA polymerase II-specific"/>
    <property type="evidence" value="ECO:0007669"/>
    <property type="project" value="InterPro"/>
</dbReference>
<evidence type="ECO:0000256" key="6">
    <source>
        <dbReference type="ARBA" id="ARBA00023125"/>
    </source>
</evidence>
<evidence type="ECO:0000256" key="1">
    <source>
        <dbReference type="ARBA" id="ARBA00003263"/>
    </source>
</evidence>
<evidence type="ECO:0000259" key="14">
    <source>
        <dbReference type="PROSITE" id="PS50071"/>
    </source>
</evidence>
<keyword evidence="8" id="KW-0804">Transcription</keyword>
<dbReference type="InterPro" id="IPR020479">
    <property type="entry name" value="HD_metazoa"/>
</dbReference>
<accession>A0A8T2N2V8</accession>
<gene>
    <name evidence="15" type="ORF">JZ751_016239</name>
</gene>
<comment type="function">
    <text evidence="1">Sequence-specific transcription factor which is part of a developmental regulatory system that provides cells with specific positional identities on the anterior-posterior axis.</text>
</comment>
<dbReference type="PRINTS" id="PR00025">
    <property type="entry name" value="ANTENNAPEDIA"/>
</dbReference>
<keyword evidence="4" id="KW-0217">Developmental protein</keyword>
<comment type="caution">
    <text evidence="15">The sequence shown here is derived from an EMBL/GenBank/DDBJ whole genome shotgun (WGS) entry which is preliminary data.</text>
</comment>
<dbReference type="FunFam" id="1.10.10.60:FF:000017">
    <property type="entry name" value="Homeobox protein antennapedia"/>
    <property type="match status" value="1"/>
</dbReference>
<feature type="domain" description="Homeobox" evidence="14">
    <location>
        <begin position="149"/>
        <end position="209"/>
    </location>
</feature>
<feature type="compositionally biased region" description="Low complexity" evidence="13">
    <location>
        <begin position="220"/>
        <end position="231"/>
    </location>
</feature>
<dbReference type="GO" id="GO:0005634">
    <property type="term" value="C:nucleus"/>
    <property type="evidence" value="ECO:0007669"/>
    <property type="project" value="UniProtKB-SubCell"/>
</dbReference>
<organism evidence="15 16">
    <name type="scientific">Albula glossodonta</name>
    <name type="common">roundjaw bonefish</name>
    <dbReference type="NCBI Taxonomy" id="121402"/>
    <lineage>
        <taxon>Eukaryota</taxon>
        <taxon>Metazoa</taxon>
        <taxon>Chordata</taxon>
        <taxon>Craniata</taxon>
        <taxon>Vertebrata</taxon>
        <taxon>Euteleostomi</taxon>
        <taxon>Actinopterygii</taxon>
        <taxon>Neopterygii</taxon>
        <taxon>Teleostei</taxon>
        <taxon>Albuliformes</taxon>
        <taxon>Albulidae</taxon>
        <taxon>Albula</taxon>
    </lineage>
</organism>
<keyword evidence="6 10" id="KW-0238">DNA-binding</keyword>
<dbReference type="InterPro" id="IPR001356">
    <property type="entry name" value="HD"/>
</dbReference>
<evidence type="ECO:0000256" key="8">
    <source>
        <dbReference type="ARBA" id="ARBA00023163"/>
    </source>
</evidence>
<dbReference type="GO" id="GO:0000978">
    <property type="term" value="F:RNA polymerase II cis-regulatory region sequence-specific DNA binding"/>
    <property type="evidence" value="ECO:0007669"/>
    <property type="project" value="TreeGrafter"/>
</dbReference>
<evidence type="ECO:0000313" key="16">
    <source>
        <dbReference type="Proteomes" id="UP000824540"/>
    </source>
</evidence>
<proteinExistence type="inferred from homology"/>
<evidence type="ECO:0000256" key="13">
    <source>
        <dbReference type="SAM" id="MobiDB-lite"/>
    </source>
</evidence>
<dbReference type="GO" id="GO:0009952">
    <property type="term" value="P:anterior/posterior pattern specification"/>
    <property type="evidence" value="ECO:0007669"/>
    <property type="project" value="TreeGrafter"/>
</dbReference>
<reference evidence="15" key="1">
    <citation type="thesis" date="2021" institute="BYU ScholarsArchive" country="Provo, UT, USA">
        <title>Applications of and Algorithms for Genome Assembly and Genomic Analyses with an Emphasis on Marine Teleosts.</title>
        <authorList>
            <person name="Pickett B.D."/>
        </authorList>
    </citation>
    <scope>NUCLEOTIDE SEQUENCE</scope>
    <source>
        <strain evidence="15">HI-2016</strain>
    </source>
</reference>
<dbReference type="PANTHER" id="PTHR45659:SF10">
    <property type="entry name" value="HOMEOBOX PROTEIN HOX-A5"/>
    <property type="match status" value="1"/>
</dbReference>
<evidence type="ECO:0000256" key="10">
    <source>
        <dbReference type="PROSITE-ProRule" id="PRU00108"/>
    </source>
</evidence>
<evidence type="ECO:0000256" key="4">
    <source>
        <dbReference type="ARBA" id="ARBA00022473"/>
    </source>
</evidence>
<evidence type="ECO:0000256" key="12">
    <source>
        <dbReference type="RuleBase" id="RU004442"/>
    </source>
</evidence>
<feature type="region of interest" description="Disordered" evidence="13">
    <location>
        <begin position="208"/>
        <end position="247"/>
    </location>
</feature>
<name>A0A8T2N2V8_9TELE</name>
<keyword evidence="5" id="KW-0805">Transcription regulation</keyword>
<dbReference type="PROSITE" id="PS00032">
    <property type="entry name" value="ANTENNAPEDIA"/>
    <property type="match status" value="1"/>
</dbReference>
<dbReference type="InterPro" id="IPR001827">
    <property type="entry name" value="Homeobox_Antennapedia_CS"/>
</dbReference>
<evidence type="ECO:0000256" key="7">
    <source>
        <dbReference type="ARBA" id="ARBA00023155"/>
    </source>
</evidence>
<dbReference type="PROSITE" id="PS00027">
    <property type="entry name" value="HOMEOBOX_1"/>
    <property type="match status" value="1"/>
</dbReference>
<dbReference type="CDD" id="cd00086">
    <property type="entry name" value="homeodomain"/>
    <property type="match status" value="1"/>
</dbReference>
<evidence type="ECO:0000256" key="3">
    <source>
        <dbReference type="ARBA" id="ARBA00009107"/>
    </source>
</evidence>
<dbReference type="InterPro" id="IPR017970">
    <property type="entry name" value="Homeobox_CS"/>
</dbReference>
<protein>
    <recommendedName>
        <fullName evidence="14">Homeobox domain-containing protein</fullName>
    </recommendedName>
</protein>
<dbReference type="InterPro" id="IPR050296">
    <property type="entry name" value="Antp_homeobox"/>
</dbReference>
<feature type="DNA-binding region" description="Homeobox" evidence="10">
    <location>
        <begin position="151"/>
        <end position="210"/>
    </location>
</feature>
<dbReference type="AlphaFoldDB" id="A0A8T2N2V8"/>
<dbReference type="PANTHER" id="PTHR45659">
    <property type="entry name" value="HOMEOBOX PROTEIN HOX"/>
    <property type="match status" value="1"/>
</dbReference>
<evidence type="ECO:0000256" key="9">
    <source>
        <dbReference type="ARBA" id="ARBA00023242"/>
    </source>
</evidence>
<dbReference type="PROSITE" id="PS50071">
    <property type="entry name" value="HOMEOBOX_2"/>
    <property type="match status" value="1"/>
</dbReference>
<evidence type="ECO:0000313" key="15">
    <source>
        <dbReference type="EMBL" id="KAG9332012.1"/>
    </source>
</evidence>
<dbReference type="SMART" id="SM00389">
    <property type="entry name" value="HOX"/>
    <property type="match status" value="1"/>
</dbReference>
<comment type="subcellular location">
    <subcellularLocation>
        <location evidence="2 10 11">Nucleus</location>
    </subcellularLocation>
</comment>
<dbReference type="SUPFAM" id="SSF46689">
    <property type="entry name" value="Homeodomain-like"/>
    <property type="match status" value="1"/>
</dbReference>
<comment type="similarity">
    <text evidence="3 12">Belongs to the Antp homeobox family.</text>
</comment>
<dbReference type="InterPro" id="IPR017995">
    <property type="entry name" value="Homeobox_antennapedia"/>
</dbReference>
<dbReference type="PRINTS" id="PR00024">
    <property type="entry name" value="HOMEOBOX"/>
</dbReference>
<sequence>MLSFIKRLVKTTPKTLGQQITGKKIMSSSYYVNGLFSKYTAGSCVFQTEDGAQCGERPSYAPGTAAFPSPLPGIYNVSNAAYQSHSVFSQGYRPGADPYNLHCSSFDPSLLCRDLARGSSRKVGPAAGDLSVQTDDHLRMYPWMRPSDPERKRGRQTYSRYQTLELEKEFHFNRYLTRRRRIEIAHALCLTERQIKIWFQNRRMKWKKDHKADGPDNVPASGSGSASTATAEAKEEEKVLSTLEVTP</sequence>